<dbReference type="EMBL" id="CP001127">
    <property type="protein sequence ID" value="ACF92223.1"/>
    <property type="molecule type" value="Genomic_DNA"/>
</dbReference>
<gene>
    <name evidence="1" type="ordered locus">SeSA_A2736</name>
</gene>
<dbReference type="AlphaFoldDB" id="A0A0N1QZP4"/>
<sequence>MLDILFFFTNREIFKQRPKPCQKNRPDIQGADHARKRLLSLLELRRI</sequence>
<dbReference type="KEGG" id="sew:SeSA_A2736"/>
<dbReference type="HOGENOM" id="CLU_210438_0_0_6"/>
<reference evidence="1 2" key="1">
    <citation type="journal article" date="2011" name="J. Bacteriol.">
        <title>Comparative genomics of 28 Salmonella enterica isolates: evidence for CRISPR-mediated adaptive sublineage evolution.</title>
        <authorList>
            <person name="Fricke W.F."/>
            <person name="Mammel M.K."/>
            <person name="McDermott P.F."/>
            <person name="Tartera C."/>
            <person name="White D.G."/>
            <person name="Leclerc J.E."/>
            <person name="Ravel J."/>
            <person name="Cebula T.A."/>
        </authorList>
    </citation>
    <scope>NUCLEOTIDE SEQUENCE [LARGE SCALE GENOMIC DNA]</scope>
    <source>
        <strain evidence="1 2">CVM19633</strain>
    </source>
</reference>
<name>A0A0N1QZP4_SALSV</name>
<organism evidence="1 2">
    <name type="scientific">Salmonella schwarzengrund (strain CVM19633)</name>
    <dbReference type="NCBI Taxonomy" id="439843"/>
    <lineage>
        <taxon>Bacteria</taxon>
        <taxon>Pseudomonadati</taxon>
        <taxon>Pseudomonadota</taxon>
        <taxon>Gammaproteobacteria</taxon>
        <taxon>Enterobacterales</taxon>
        <taxon>Enterobacteriaceae</taxon>
        <taxon>Salmonella</taxon>
    </lineage>
</organism>
<evidence type="ECO:0000313" key="1">
    <source>
        <dbReference type="EMBL" id="ACF92223.1"/>
    </source>
</evidence>
<dbReference type="Proteomes" id="UP000001865">
    <property type="component" value="Chromosome"/>
</dbReference>
<protein>
    <submittedName>
        <fullName evidence="1">Uncharacterized protein</fullName>
    </submittedName>
</protein>
<accession>A0A0N1QZP4</accession>
<proteinExistence type="predicted"/>
<evidence type="ECO:0000313" key="2">
    <source>
        <dbReference type="Proteomes" id="UP000001865"/>
    </source>
</evidence>